<dbReference type="EMBL" id="FJOG01000007">
    <property type="protein sequence ID" value="CZR56073.1"/>
    <property type="molecule type" value="Genomic_DNA"/>
</dbReference>
<dbReference type="PANTHER" id="PTHR11566:SF146">
    <property type="entry name" value="FAMILY GTPASE, PUTATIVE (AFU_ORTHOLOGUE AFUA_4G14300)-RELATED"/>
    <property type="match status" value="1"/>
</dbReference>
<dbReference type="GO" id="GO:0016020">
    <property type="term" value="C:membrane"/>
    <property type="evidence" value="ECO:0007669"/>
    <property type="project" value="TreeGrafter"/>
</dbReference>
<dbReference type="GO" id="GO:0003924">
    <property type="term" value="F:GTPase activity"/>
    <property type="evidence" value="ECO:0007669"/>
    <property type="project" value="InterPro"/>
</dbReference>
<dbReference type="STRING" id="576137.A0A1L7WTK5"/>
<dbReference type="AlphaFoldDB" id="A0A1L7WTK5"/>
<evidence type="ECO:0000313" key="5">
    <source>
        <dbReference type="Proteomes" id="UP000184330"/>
    </source>
</evidence>
<dbReference type="GO" id="GO:0008017">
    <property type="term" value="F:microtubule binding"/>
    <property type="evidence" value="ECO:0007669"/>
    <property type="project" value="TreeGrafter"/>
</dbReference>
<dbReference type="InterPro" id="IPR020850">
    <property type="entry name" value="GED_dom"/>
</dbReference>
<dbReference type="InterPro" id="IPR000375">
    <property type="entry name" value="Dynamin_stalk"/>
</dbReference>
<dbReference type="SMART" id="SM00053">
    <property type="entry name" value="DYNc"/>
    <property type="match status" value="1"/>
</dbReference>
<dbReference type="PANTHER" id="PTHR11566">
    <property type="entry name" value="DYNAMIN"/>
    <property type="match status" value="1"/>
</dbReference>
<dbReference type="PROSITE" id="PS51388">
    <property type="entry name" value="GED"/>
    <property type="match status" value="1"/>
</dbReference>
<keyword evidence="1" id="KW-0547">Nucleotide-binding</keyword>
<dbReference type="GO" id="GO:0048312">
    <property type="term" value="P:intracellular distribution of mitochondria"/>
    <property type="evidence" value="ECO:0007669"/>
    <property type="project" value="TreeGrafter"/>
</dbReference>
<gene>
    <name evidence="4" type="ORF">PAC_05961</name>
</gene>
<dbReference type="Pfam" id="PF01031">
    <property type="entry name" value="Dynamin_M"/>
    <property type="match status" value="1"/>
</dbReference>
<dbReference type="SUPFAM" id="SSF52540">
    <property type="entry name" value="P-loop containing nucleoside triphosphate hydrolases"/>
    <property type="match status" value="1"/>
</dbReference>
<evidence type="ECO:0000256" key="1">
    <source>
        <dbReference type="ARBA" id="ARBA00022741"/>
    </source>
</evidence>
<dbReference type="GO" id="GO:0005525">
    <property type="term" value="F:GTP binding"/>
    <property type="evidence" value="ECO:0007669"/>
    <property type="project" value="InterPro"/>
</dbReference>
<keyword evidence="5" id="KW-1185">Reference proteome</keyword>
<dbReference type="GO" id="GO:0016559">
    <property type="term" value="P:peroxisome fission"/>
    <property type="evidence" value="ECO:0007669"/>
    <property type="project" value="TreeGrafter"/>
</dbReference>
<protein>
    <recommendedName>
        <fullName evidence="3">GED domain-containing protein</fullName>
    </recommendedName>
</protein>
<dbReference type="Gene3D" id="3.40.50.300">
    <property type="entry name" value="P-loop containing nucleotide triphosphate hydrolases"/>
    <property type="match status" value="1"/>
</dbReference>
<dbReference type="GO" id="GO:0005739">
    <property type="term" value="C:mitochondrion"/>
    <property type="evidence" value="ECO:0007669"/>
    <property type="project" value="TreeGrafter"/>
</dbReference>
<organism evidence="4 5">
    <name type="scientific">Phialocephala subalpina</name>
    <dbReference type="NCBI Taxonomy" id="576137"/>
    <lineage>
        <taxon>Eukaryota</taxon>
        <taxon>Fungi</taxon>
        <taxon>Dikarya</taxon>
        <taxon>Ascomycota</taxon>
        <taxon>Pezizomycotina</taxon>
        <taxon>Leotiomycetes</taxon>
        <taxon>Helotiales</taxon>
        <taxon>Mollisiaceae</taxon>
        <taxon>Phialocephala</taxon>
        <taxon>Phialocephala fortinii species complex</taxon>
    </lineage>
</organism>
<reference evidence="4 5" key="1">
    <citation type="submission" date="2016-03" db="EMBL/GenBank/DDBJ databases">
        <authorList>
            <person name="Ploux O."/>
        </authorList>
    </citation>
    <scope>NUCLEOTIDE SEQUENCE [LARGE SCALE GENOMIC DNA]</scope>
    <source>
        <strain evidence="4 5">UAMH 11012</strain>
    </source>
</reference>
<evidence type="ECO:0000313" key="4">
    <source>
        <dbReference type="EMBL" id="CZR56073.1"/>
    </source>
</evidence>
<dbReference type="InterPro" id="IPR001401">
    <property type="entry name" value="Dynamin_GTPase"/>
</dbReference>
<dbReference type="PRINTS" id="PR00195">
    <property type="entry name" value="DYNAMIN"/>
</dbReference>
<dbReference type="Pfam" id="PF00350">
    <property type="entry name" value="Dynamin_N"/>
    <property type="match status" value="1"/>
</dbReference>
<dbReference type="OrthoDB" id="415706at2759"/>
<dbReference type="GO" id="GO:0005874">
    <property type="term" value="C:microtubule"/>
    <property type="evidence" value="ECO:0007669"/>
    <property type="project" value="TreeGrafter"/>
</dbReference>
<feature type="domain" description="GED" evidence="3">
    <location>
        <begin position="649"/>
        <end position="745"/>
    </location>
</feature>
<keyword evidence="2" id="KW-0342">GTP-binding</keyword>
<dbReference type="InterPro" id="IPR045063">
    <property type="entry name" value="Dynamin_N"/>
</dbReference>
<dbReference type="InterPro" id="IPR027417">
    <property type="entry name" value="P-loop_NTPase"/>
</dbReference>
<dbReference type="InterPro" id="IPR022812">
    <property type="entry name" value="Dynamin"/>
</dbReference>
<dbReference type="GO" id="GO:0000266">
    <property type="term" value="P:mitochondrial fission"/>
    <property type="evidence" value="ECO:0007669"/>
    <property type="project" value="TreeGrafter"/>
</dbReference>
<accession>A0A1L7WTK5</accession>
<name>A0A1L7WTK5_9HELO</name>
<dbReference type="Proteomes" id="UP000184330">
    <property type="component" value="Unassembled WGS sequence"/>
</dbReference>
<dbReference type="GO" id="GO:0006897">
    <property type="term" value="P:endocytosis"/>
    <property type="evidence" value="ECO:0007669"/>
    <property type="project" value="TreeGrafter"/>
</dbReference>
<sequence length="745" mass="84059">MTSLTVDLSTDGSLPYDLAGKVTPPASDAGDCQDGSFGYDFEDKQTRAQLQLIDDLQKLGVSKYLDLPQLVVVGDQSTGKSSVLQAVTEIPFAINDDMCTRFATEIVLERSPPNCPTEIKVSIIPDPDDSPERKQELLAWHPVPFDSGANLDKVTIQDIFQQANDIIFGSTAKRSPSRHGRSKNGLSSSILRITRRGPKETNFAIVDIPGLVRGNGTNSEHRTAKNLVEKYLKNPRSIVVVVIDVVDLKRQEIMDMWQDLPDAESRVIGVINKCDTKQKKSHDWVFDLIRNDPTQSKAYYLKEGWFGLRNRTASEMGSSDSDRDKCEKEFFAGPEWSMLDEKKLGRHKLKSALISMRNRHVRQSIPQLLSEIQTKLEKCQRQIDQLGEPRTTSQAQFTLINRIATEYSKRAAGAVNGHYEDLTHDRQFARKLIRDDLDIFKADMMKRGLHTKFITSQEDAQIIAPTQSSDDWAPELLKSYAWIRAAINNYRGKEDIGEVNPIVKAQLWKQQIGSWEEIASQALEQVERTVDEANASLFEKACPDTDLRSKLQAWLQDDFHKVATDARVELQRLISSERDGQLFSLHPTMVARKQEIREARIQAILADCILKDSTRALPQAGQTPLKVGTVQSRTIVQSVLDNNAELFGVLNTHDSLAAYYDVAIYRFIDNFALQVVERHLLGPLGPLRLFTCDYVTQKLYGEENAMELNDLAGEDPAIAQQRMDLEAERASLEESKRRVQSFKIL</sequence>
<proteinExistence type="predicted"/>
<evidence type="ECO:0000259" key="3">
    <source>
        <dbReference type="PROSITE" id="PS51388"/>
    </source>
</evidence>
<evidence type="ECO:0000256" key="2">
    <source>
        <dbReference type="ARBA" id="ARBA00023134"/>
    </source>
</evidence>